<dbReference type="InterPro" id="IPR028211">
    <property type="entry name" value="Ntr2"/>
</dbReference>
<feature type="compositionally biased region" description="Polar residues" evidence="4">
    <location>
        <begin position="177"/>
        <end position="190"/>
    </location>
</feature>
<proteinExistence type="predicted"/>
<dbReference type="GO" id="GO:0003677">
    <property type="term" value="F:DNA binding"/>
    <property type="evidence" value="ECO:0007669"/>
    <property type="project" value="InterPro"/>
</dbReference>
<evidence type="ECO:0008006" key="7">
    <source>
        <dbReference type="Google" id="ProtNLM"/>
    </source>
</evidence>
<dbReference type="Proteomes" id="UP000094444">
    <property type="component" value="Unassembled WGS sequence"/>
</dbReference>
<feature type="region of interest" description="Disordered" evidence="4">
    <location>
        <begin position="1"/>
        <end position="216"/>
    </location>
</feature>
<evidence type="ECO:0000256" key="3">
    <source>
        <dbReference type="SAM" id="Coils"/>
    </source>
</evidence>
<dbReference type="AlphaFoldDB" id="A0A2P5HUG1"/>
<dbReference type="STRING" id="158607.A0A2P5HUG1"/>
<dbReference type="GO" id="GO:0000390">
    <property type="term" value="P:spliceosomal complex disassembly"/>
    <property type="evidence" value="ECO:0007669"/>
    <property type="project" value="InterPro"/>
</dbReference>
<feature type="compositionally biased region" description="Acidic residues" evidence="4">
    <location>
        <begin position="341"/>
        <end position="353"/>
    </location>
</feature>
<keyword evidence="6" id="KW-1185">Reference proteome</keyword>
<feature type="region of interest" description="Disordered" evidence="4">
    <location>
        <begin position="254"/>
        <end position="274"/>
    </location>
</feature>
<gene>
    <name evidence="5" type="ORF">DHEL01_v207714</name>
</gene>
<feature type="compositionally biased region" description="Low complexity" evidence="4">
    <location>
        <begin position="360"/>
        <end position="369"/>
    </location>
</feature>
<evidence type="ECO:0000256" key="2">
    <source>
        <dbReference type="ARBA" id="ARBA00023242"/>
    </source>
</evidence>
<dbReference type="PANTHER" id="PTHR12214">
    <property type="entry name" value="GC-RICH SEQUENCE DNA-BINDING FACTOR"/>
    <property type="match status" value="1"/>
</dbReference>
<accession>A0A2P5HUG1</accession>
<keyword evidence="3" id="KW-0175">Coiled coil</keyword>
<evidence type="ECO:0000256" key="4">
    <source>
        <dbReference type="SAM" id="MobiDB-lite"/>
    </source>
</evidence>
<sequence length="514" mass="54734">MFGAKRKARKIRVSQGNEDNADPVTSATEEPMNETPDPSPSSVKFTRKPFKGSSLRKSININDDGDSSGPATSAAAEDDDEEDGPAVVRPAISRSGSTKLKKKASSSRLSFGVADPAGGSDGADSRQPTTPKKTSTLSQRATENSALRSSLSSRKLPTRSFGPEVEGTSYSKEYLQELQSSTPNTPQNIASLRIHDDEADSSNGTAGGGDAMDLDPSELEGAVVVPQADLSMSTFSTGSHIPSAVEIRAKKERRARLAAEGGAYDEDEDDNEDEDYISLAPKKKKDETRLIAEDEDLGEGYDEFVEDARLELGKKGEKEAARRHRLEMAELINAAEGAGSDGEDGGGGEDADSDAERTAAYEAAQTRAAMGGGHHHHHITQDNGAVGGGTGLVIPRMRALPELSESLARMRSLVQGVEEQAAAKRKRIEALERERQEIMAREAEVQEVLNQAGVKYQSAMGVKQGGVVDPLKLAAESPLRAAPGGATIPPAQRGLESFGTPSRRQEYDDDEMAD</sequence>
<feature type="compositionally biased region" description="Basic residues" evidence="4">
    <location>
        <begin position="1"/>
        <end position="12"/>
    </location>
</feature>
<protein>
    <recommendedName>
        <fullName evidence="7">Nineteen complex-related protein 2 domain-containing protein</fullName>
    </recommendedName>
</protein>
<feature type="coiled-coil region" evidence="3">
    <location>
        <begin position="414"/>
        <end position="451"/>
    </location>
</feature>
<dbReference type="InParanoid" id="A0A2P5HUG1"/>
<comment type="caution">
    <text evidence="5">The sequence shown here is derived from an EMBL/GenBank/DDBJ whole genome shotgun (WGS) entry which is preliminary data.</text>
</comment>
<dbReference type="OrthoDB" id="429427at2759"/>
<feature type="compositionally biased region" description="Low complexity" evidence="4">
    <location>
        <begin position="145"/>
        <end position="160"/>
    </location>
</feature>
<feature type="compositionally biased region" description="Polar residues" evidence="4">
    <location>
        <begin position="126"/>
        <end position="144"/>
    </location>
</feature>
<dbReference type="GO" id="GO:0071008">
    <property type="term" value="C:U2-type post-mRNA release spliceosomal complex"/>
    <property type="evidence" value="ECO:0007669"/>
    <property type="project" value="InterPro"/>
</dbReference>
<feature type="region of interest" description="Disordered" evidence="4">
    <location>
        <begin position="332"/>
        <end position="387"/>
    </location>
</feature>
<comment type="subcellular location">
    <subcellularLocation>
        <location evidence="1">Nucleus</location>
    </subcellularLocation>
</comment>
<evidence type="ECO:0000256" key="1">
    <source>
        <dbReference type="ARBA" id="ARBA00004123"/>
    </source>
</evidence>
<keyword evidence="2" id="KW-0539">Nucleus</keyword>
<dbReference type="Pfam" id="PF15458">
    <property type="entry name" value="NTR2"/>
    <property type="match status" value="1"/>
</dbReference>
<feature type="compositionally biased region" description="Polar residues" evidence="4">
    <location>
        <begin position="14"/>
        <end position="28"/>
    </location>
</feature>
<dbReference type="EMBL" id="MAVT02000716">
    <property type="protein sequence ID" value="POS73892.1"/>
    <property type="molecule type" value="Genomic_DNA"/>
</dbReference>
<feature type="region of interest" description="Disordered" evidence="4">
    <location>
        <begin position="480"/>
        <end position="514"/>
    </location>
</feature>
<dbReference type="InterPro" id="IPR012890">
    <property type="entry name" value="GCFC2-like"/>
</dbReference>
<dbReference type="PANTHER" id="PTHR12214:SF0">
    <property type="entry name" value="LD29489P"/>
    <property type="match status" value="1"/>
</dbReference>
<evidence type="ECO:0000313" key="5">
    <source>
        <dbReference type="EMBL" id="POS73892.1"/>
    </source>
</evidence>
<name>A0A2P5HUG1_DIAHE</name>
<feature type="compositionally biased region" description="Acidic residues" evidence="4">
    <location>
        <begin position="263"/>
        <end position="274"/>
    </location>
</feature>
<reference evidence="5" key="1">
    <citation type="submission" date="2017-09" db="EMBL/GenBank/DDBJ databases">
        <title>Polyketide synthases of a Diaporthe helianthi virulent isolate.</title>
        <authorList>
            <person name="Baroncelli R."/>
        </authorList>
    </citation>
    <scope>NUCLEOTIDE SEQUENCE [LARGE SCALE GENOMIC DNA]</scope>
    <source>
        <strain evidence="5">7/96</strain>
    </source>
</reference>
<evidence type="ECO:0000313" key="6">
    <source>
        <dbReference type="Proteomes" id="UP000094444"/>
    </source>
</evidence>
<organism evidence="5 6">
    <name type="scientific">Diaporthe helianthi</name>
    <dbReference type="NCBI Taxonomy" id="158607"/>
    <lineage>
        <taxon>Eukaryota</taxon>
        <taxon>Fungi</taxon>
        <taxon>Dikarya</taxon>
        <taxon>Ascomycota</taxon>
        <taxon>Pezizomycotina</taxon>
        <taxon>Sordariomycetes</taxon>
        <taxon>Sordariomycetidae</taxon>
        <taxon>Diaporthales</taxon>
        <taxon>Diaporthaceae</taxon>
        <taxon>Diaporthe</taxon>
    </lineage>
</organism>